<dbReference type="EMBL" id="MFFB01000016">
    <property type="protein sequence ID" value="OGE94494.1"/>
    <property type="molecule type" value="Genomic_DNA"/>
</dbReference>
<dbReference type="SUPFAM" id="SSF54523">
    <property type="entry name" value="Pili subunits"/>
    <property type="match status" value="1"/>
</dbReference>
<keyword evidence="1" id="KW-0812">Transmembrane</keyword>
<keyword evidence="1" id="KW-1133">Transmembrane helix</keyword>
<dbReference type="InterPro" id="IPR045584">
    <property type="entry name" value="Pilin-like"/>
</dbReference>
<proteinExistence type="predicted"/>
<protein>
    <recommendedName>
        <fullName evidence="4">Type II secretion system protein GspG C-terminal domain-containing protein</fullName>
    </recommendedName>
</protein>
<organism evidence="2 3">
    <name type="scientific">Candidatus Doudnabacteria bacterium RIFCSPLOWO2_01_FULL_44_21</name>
    <dbReference type="NCBI Taxonomy" id="1817841"/>
    <lineage>
        <taxon>Bacteria</taxon>
        <taxon>Candidatus Doudnaibacteriota</taxon>
    </lineage>
</organism>
<accession>A0A1F5PXA4</accession>
<keyword evidence="1" id="KW-0472">Membrane</keyword>
<dbReference type="AlphaFoldDB" id="A0A1F5PXA4"/>
<dbReference type="STRING" id="1817841.A3B10_02470"/>
<evidence type="ECO:0000256" key="1">
    <source>
        <dbReference type="SAM" id="Phobius"/>
    </source>
</evidence>
<evidence type="ECO:0008006" key="4">
    <source>
        <dbReference type="Google" id="ProtNLM"/>
    </source>
</evidence>
<dbReference type="Proteomes" id="UP000177281">
    <property type="component" value="Unassembled WGS sequence"/>
</dbReference>
<evidence type="ECO:0000313" key="2">
    <source>
        <dbReference type="EMBL" id="OGE94494.1"/>
    </source>
</evidence>
<feature type="transmembrane region" description="Helical" evidence="1">
    <location>
        <begin position="6"/>
        <end position="26"/>
    </location>
</feature>
<gene>
    <name evidence="2" type="ORF">A3B10_02470</name>
</gene>
<name>A0A1F5PXA4_9BACT</name>
<reference evidence="2 3" key="1">
    <citation type="journal article" date="2016" name="Nat. Commun.">
        <title>Thousands of microbial genomes shed light on interconnected biogeochemical processes in an aquifer system.</title>
        <authorList>
            <person name="Anantharaman K."/>
            <person name="Brown C.T."/>
            <person name="Hug L.A."/>
            <person name="Sharon I."/>
            <person name="Castelle C.J."/>
            <person name="Probst A.J."/>
            <person name="Thomas B.C."/>
            <person name="Singh A."/>
            <person name="Wilkins M.J."/>
            <person name="Karaoz U."/>
            <person name="Brodie E.L."/>
            <person name="Williams K.H."/>
            <person name="Hubbard S.S."/>
            <person name="Banfield J.F."/>
        </authorList>
    </citation>
    <scope>NUCLEOTIDE SEQUENCE [LARGE SCALE GENOMIC DNA]</scope>
</reference>
<evidence type="ECO:0000313" key="3">
    <source>
        <dbReference type="Proteomes" id="UP000177281"/>
    </source>
</evidence>
<comment type="caution">
    <text evidence="2">The sequence shown here is derived from an EMBL/GenBank/DDBJ whole genome shotgun (WGS) entry which is preliminary data.</text>
</comment>
<sequence length="122" mass="13871">MRIEFWILIVIAVIVVLVTSLAFFSAQTEARDQIKMIDVSRIQKALKIYFDENGFYPYSNNGQPIGINNYLDFWPKPPSADSNCSSTQSDYNYVQKNNGGDFTLTFCLAKARLQIINSQSTQ</sequence>
<dbReference type="Gene3D" id="3.30.700.10">
    <property type="entry name" value="Glycoprotein, Type 4 Pilin"/>
    <property type="match status" value="1"/>
</dbReference>